<feature type="transmembrane region" description="Helical" evidence="2">
    <location>
        <begin position="166"/>
        <end position="189"/>
    </location>
</feature>
<keyword evidence="2" id="KW-0812">Transmembrane</keyword>
<organism evidence="4 5">
    <name type="scientific">Phytophthora citrophthora</name>
    <dbReference type="NCBI Taxonomy" id="4793"/>
    <lineage>
        <taxon>Eukaryota</taxon>
        <taxon>Sar</taxon>
        <taxon>Stramenopiles</taxon>
        <taxon>Oomycota</taxon>
        <taxon>Peronosporomycetes</taxon>
        <taxon>Peronosporales</taxon>
        <taxon>Peronosporaceae</taxon>
        <taxon>Phytophthora</taxon>
    </lineage>
</organism>
<sequence length="387" mass="39180">MKTSFVAIALALVYLVSFVIADHQPNAVVADHQPSNVGVSANDSSDANASADDSSDLASDQDDQAVTTASDLRGPRPLGVVSTRINAKNNTLVIKNSNIFLSKDDLKVLAKTIHKMLSNKKEAGVAASMTTEDLVGLLAAMAANPAAMSNAVGIVSAAKSGDTSALAGHVTFSAAIALAFIYLVSFVIADHQPRTMTLSNDDSSDLSLTQSGLRGHSAVGLVTNTITANDNNVFVKNSNILLSKSDRVQLAKTIKEMLASNPDAASISTEGLVDFLTRVATTPGALTHAAGIISAARSGNTGALAGHVVGLLSAALPPATPAPTVPQPAPIAPIAPISPMVPPMSIPIATAAAPSIPVAPIYATAPVSPQVAPAAAMTPPEVPTTSA</sequence>
<feature type="region of interest" description="Disordered" evidence="1">
    <location>
        <begin position="32"/>
        <end position="73"/>
    </location>
</feature>
<name>A0AAD9GXG3_9STRA</name>
<feature type="signal peptide" evidence="3">
    <location>
        <begin position="1"/>
        <end position="21"/>
    </location>
</feature>
<dbReference type="Proteomes" id="UP001259832">
    <property type="component" value="Unassembled WGS sequence"/>
</dbReference>
<evidence type="ECO:0000256" key="3">
    <source>
        <dbReference type="SAM" id="SignalP"/>
    </source>
</evidence>
<protein>
    <recommendedName>
        <fullName evidence="6">RxLR effector protein</fullName>
    </recommendedName>
</protein>
<dbReference type="AlphaFoldDB" id="A0AAD9GXG3"/>
<keyword evidence="2" id="KW-1133">Transmembrane helix</keyword>
<keyword evidence="2" id="KW-0472">Membrane</keyword>
<evidence type="ECO:0008006" key="6">
    <source>
        <dbReference type="Google" id="ProtNLM"/>
    </source>
</evidence>
<evidence type="ECO:0000256" key="2">
    <source>
        <dbReference type="SAM" id="Phobius"/>
    </source>
</evidence>
<reference evidence="4" key="1">
    <citation type="submission" date="2023-08" db="EMBL/GenBank/DDBJ databases">
        <title>Reference Genome Resource for the Citrus Pathogen Phytophthora citrophthora.</title>
        <authorList>
            <person name="Moller H."/>
            <person name="Coetzee B."/>
            <person name="Rose L.J."/>
            <person name="Van Niekerk J.M."/>
        </authorList>
    </citation>
    <scope>NUCLEOTIDE SEQUENCE</scope>
    <source>
        <strain evidence="4">STE-U-9442</strain>
    </source>
</reference>
<evidence type="ECO:0000313" key="5">
    <source>
        <dbReference type="Proteomes" id="UP001259832"/>
    </source>
</evidence>
<evidence type="ECO:0000313" key="4">
    <source>
        <dbReference type="EMBL" id="KAK1945958.1"/>
    </source>
</evidence>
<gene>
    <name evidence="4" type="ORF">P3T76_003006</name>
</gene>
<feature type="compositionally biased region" description="Low complexity" evidence="1">
    <location>
        <begin position="40"/>
        <end position="52"/>
    </location>
</feature>
<accession>A0AAD9GXG3</accession>
<dbReference type="EMBL" id="JASMQC010000004">
    <property type="protein sequence ID" value="KAK1945958.1"/>
    <property type="molecule type" value="Genomic_DNA"/>
</dbReference>
<keyword evidence="5" id="KW-1185">Reference proteome</keyword>
<proteinExistence type="predicted"/>
<comment type="caution">
    <text evidence="4">The sequence shown here is derived from an EMBL/GenBank/DDBJ whole genome shotgun (WGS) entry which is preliminary data.</text>
</comment>
<evidence type="ECO:0000256" key="1">
    <source>
        <dbReference type="SAM" id="MobiDB-lite"/>
    </source>
</evidence>
<keyword evidence="3" id="KW-0732">Signal</keyword>
<feature type="compositionally biased region" description="Acidic residues" evidence="1">
    <location>
        <begin position="53"/>
        <end position="63"/>
    </location>
</feature>
<feature type="chain" id="PRO_5042035445" description="RxLR effector protein" evidence="3">
    <location>
        <begin position="22"/>
        <end position="387"/>
    </location>
</feature>